<dbReference type="EMBL" id="JQGC01000016">
    <property type="protein sequence ID" value="KFL30050.1"/>
    <property type="molecule type" value="Genomic_DNA"/>
</dbReference>
<sequence length="100" mass="11410">MIVVSTDEARDDLEGIGDYIAADNPARALSFVLEISERCEDLSDMADAFPLVPRYEHTKVRRRPFRNYVIFYRVIADRVDMLHILNSAQDCEAVLFGDAD</sequence>
<dbReference type="InterPro" id="IPR035093">
    <property type="entry name" value="RelE/ParE_toxin_dom_sf"/>
</dbReference>
<reference evidence="3 4" key="1">
    <citation type="submission" date="2014-08" db="EMBL/GenBank/DDBJ databases">
        <authorList>
            <person name="Hassan Y.I."/>
            <person name="Lepp D."/>
            <person name="Zhou T."/>
        </authorList>
    </citation>
    <scope>NUCLEOTIDE SEQUENCE [LARGE SCALE GENOMIC DNA]</scope>
    <source>
        <strain evidence="3 4">IFO13584</strain>
    </source>
</reference>
<dbReference type="STRING" id="46914.JP75_17210"/>
<protein>
    <submittedName>
        <fullName evidence="3">Plasmid stabilization protein</fullName>
    </submittedName>
</protein>
<name>A0A087LZJ7_9HYPH</name>
<keyword evidence="2" id="KW-1277">Toxin-antitoxin system</keyword>
<organism evidence="3 4">
    <name type="scientific">Devosia riboflavina</name>
    <dbReference type="NCBI Taxonomy" id="46914"/>
    <lineage>
        <taxon>Bacteria</taxon>
        <taxon>Pseudomonadati</taxon>
        <taxon>Pseudomonadota</taxon>
        <taxon>Alphaproteobacteria</taxon>
        <taxon>Hyphomicrobiales</taxon>
        <taxon>Devosiaceae</taxon>
        <taxon>Devosia</taxon>
    </lineage>
</organism>
<dbReference type="Pfam" id="PF05016">
    <property type="entry name" value="ParE_toxin"/>
    <property type="match status" value="1"/>
</dbReference>
<dbReference type="OrthoDB" id="8369899at2"/>
<dbReference type="Gene3D" id="3.30.2310.20">
    <property type="entry name" value="RelE-like"/>
    <property type="match status" value="1"/>
</dbReference>
<dbReference type="PANTHER" id="PTHR33755">
    <property type="entry name" value="TOXIN PARE1-RELATED"/>
    <property type="match status" value="1"/>
</dbReference>
<evidence type="ECO:0000256" key="2">
    <source>
        <dbReference type="ARBA" id="ARBA00022649"/>
    </source>
</evidence>
<evidence type="ECO:0000313" key="4">
    <source>
        <dbReference type="Proteomes" id="UP000028981"/>
    </source>
</evidence>
<dbReference type="AlphaFoldDB" id="A0A087LZJ7"/>
<accession>A0A087LZJ7</accession>
<proteinExistence type="inferred from homology"/>
<dbReference type="RefSeq" id="WP_035085249.1">
    <property type="nucleotide sequence ID" value="NZ_JQGC01000016.1"/>
</dbReference>
<dbReference type="PANTHER" id="PTHR33755:SF6">
    <property type="entry name" value="PLASMID STABILIZATION SYSTEM PROTEIN"/>
    <property type="match status" value="1"/>
</dbReference>
<dbReference type="InterPro" id="IPR007712">
    <property type="entry name" value="RelE/ParE_toxin"/>
</dbReference>
<dbReference type="Proteomes" id="UP000028981">
    <property type="component" value="Unassembled WGS sequence"/>
</dbReference>
<dbReference type="InterPro" id="IPR051803">
    <property type="entry name" value="TA_system_RelE-like_toxin"/>
</dbReference>
<comment type="caution">
    <text evidence="3">The sequence shown here is derived from an EMBL/GenBank/DDBJ whole genome shotgun (WGS) entry which is preliminary data.</text>
</comment>
<keyword evidence="4" id="KW-1185">Reference proteome</keyword>
<evidence type="ECO:0000313" key="3">
    <source>
        <dbReference type="EMBL" id="KFL30050.1"/>
    </source>
</evidence>
<gene>
    <name evidence="3" type="ORF">JP75_17210</name>
</gene>
<evidence type="ECO:0000256" key="1">
    <source>
        <dbReference type="ARBA" id="ARBA00006226"/>
    </source>
</evidence>
<comment type="similarity">
    <text evidence="1">Belongs to the RelE toxin family.</text>
</comment>